<protein>
    <submittedName>
        <fullName evidence="1">Uncharacterized protein</fullName>
    </submittedName>
</protein>
<gene>
    <name evidence="1" type="ORF">DRJ00_08460</name>
</gene>
<comment type="caution">
    <text evidence="1">The sequence shown here is derived from an EMBL/GenBank/DDBJ whole genome shotgun (WGS) entry which is preliminary data.</text>
</comment>
<accession>A0A497E2I0</accession>
<dbReference type="EMBL" id="QMPZ01000182">
    <property type="protein sequence ID" value="RLE07258.1"/>
    <property type="molecule type" value="Genomic_DNA"/>
</dbReference>
<evidence type="ECO:0000313" key="1">
    <source>
        <dbReference type="EMBL" id="RLE07258.1"/>
    </source>
</evidence>
<dbReference type="AlphaFoldDB" id="A0A497E2I0"/>
<sequence length="607" mass="64419">MLKQMSFKKMVGLFLGISVICLLLSLYVLAWSEPTSGPPGDNVPTPINVGTNPQAKAGRITATEFYDYNNPEWYVNPAGQSVFSGNVGIGTTNPGYKLDVVGQINSSGGLCIGGDCKANWGEVAATGYWTQSGSNLYTKDTGWNVGIGTTAPGAKLDVAGAQFDQSPASGNYWVNYYLGRNADPNPGDIILLIPNPAGTVTGSFMEGTITASRGSTGAYRSLKQWHISVSRAYTTNEGSITPLSQETAMIKLVTCDYNGQNYIAIDTSAIGASAHRWKFTGSWLNTINSQKPTLIPRASCSNIADYKTYHALGNQIAIDTSGNVGIGTTNPGYKLDVVGQINSSGGLCIAGDCKANWGEVVATGYWIQSGSNLYTKDTGWNVGIGTTAPGAKLDVQSGNVQLSGGYGLDWENDPWGGSGDDAWIKYIQDGSGEDTELQIGVSNDANDNIAFYQSGAERMTIYNGNVGIGTASPGQKLDVAGNIRVTGDWYWLPSSNFQLYASANNQEWSFDLRNTGTYTGTYWQVWSDTHSSILAVRGDTGNVGIGTTNPAEKLHVAGNLRVDGNSNTCHLVAFPDPGTCPSGYYTWDAVASGPSGYMMCCKVDNPL</sequence>
<proteinExistence type="predicted"/>
<evidence type="ECO:0000313" key="2">
    <source>
        <dbReference type="Proteomes" id="UP000279422"/>
    </source>
</evidence>
<organism evidence="1 2">
    <name type="scientific">Aerophobetes bacterium</name>
    <dbReference type="NCBI Taxonomy" id="2030807"/>
    <lineage>
        <taxon>Bacteria</taxon>
        <taxon>Candidatus Aerophobota</taxon>
    </lineage>
</organism>
<dbReference type="Proteomes" id="UP000279422">
    <property type="component" value="Unassembled WGS sequence"/>
</dbReference>
<name>A0A497E2I0_UNCAE</name>
<reference evidence="1 2" key="1">
    <citation type="submission" date="2018-06" db="EMBL/GenBank/DDBJ databases">
        <title>Extensive metabolic versatility and redundancy in microbially diverse, dynamic hydrothermal sediments.</title>
        <authorList>
            <person name="Dombrowski N."/>
            <person name="Teske A."/>
            <person name="Baker B.J."/>
        </authorList>
    </citation>
    <scope>NUCLEOTIDE SEQUENCE [LARGE SCALE GENOMIC DNA]</scope>
    <source>
        <strain evidence="1">B47_G16</strain>
    </source>
</reference>